<dbReference type="Proteomes" id="UP001589867">
    <property type="component" value="Unassembled WGS sequence"/>
</dbReference>
<dbReference type="Gene3D" id="3.50.50.60">
    <property type="entry name" value="FAD/NAD(P)-binding domain"/>
    <property type="match status" value="1"/>
</dbReference>
<evidence type="ECO:0000256" key="3">
    <source>
        <dbReference type="ARBA" id="ARBA00022827"/>
    </source>
</evidence>
<dbReference type="RefSeq" id="WP_377262380.1">
    <property type="nucleotide sequence ID" value="NZ_JBHLUH010000100.1"/>
</dbReference>
<evidence type="ECO:0000259" key="5">
    <source>
        <dbReference type="Pfam" id="PF00890"/>
    </source>
</evidence>
<reference evidence="6 7" key="1">
    <citation type="submission" date="2024-09" db="EMBL/GenBank/DDBJ databases">
        <authorList>
            <person name="Sun Q."/>
            <person name="Mori K."/>
        </authorList>
    </citation>
    <scope>NUCLEOTIDE SEQUENCE [LARGE SCALE GENOMIC DNA]</scope>
    <source>
        <strain evidence="6 7">TBRC 3947</strain>
    </source>
</reference>
<dbReference type="InterPro" id="IPR036188">
    <property type="entry name" value="FAD/NAD-bd_sf"/>
</dbReference>
<dbReference type="PANTHER" id="PTHR43400">
    <property type="entry name" value="FUMARATE REDUCTASE"/>
    <property type="match status" value="1"/>
</dbReference>
<dbReference type="SUPFAM" id="SSF56425">
    <property type="entry name" value="Succinate dehydrogenase/fumarate reductase flavoprotein, catalytic domain"/>
    <property type="match status" value="1"/>
</dbReference>
<feature type="domain" description="FAD-dependent oxidoreductase 2 FAD-binding" evidence="5">
    <location>
        <begin position="154"/>
        <end position="442"/>
    </location>
</feature>
<evidence type="ECO:0000256" key="2">
    <source>
        <dbReference type="ARBA" id="ARBA00022630"/>
    </source>
</evidence>
<dbReference type="PRINTS" id="PR00368">
    <property type="entry name" value="FADPNR"/>
</dbReference>
<dbReference type="SUPFAM" id="SSF51905">
    <property type="entry name" value="FAD/NAD(P)-binding domain"/>
    <property type="match status" value="1"/>
</dbReference>
<dbReference type="InterPro" id="IPR050315">
    <property type="entry name" value="FAD-oxidoreductase_2"/>
</dbReference>
<evidence type="ECO:0000313" key="7">
    <source>
        <dbReference type="Proteomes" id="UP001589867"/>
    </source>
</evidence>
<keyword evidence="4" id="KW-0560">Oxidoreductase</keyword>
<proteinExistence type="predicted"/>
<dbReference type="EMBL" id="JBHLUH010000100">
    <property type="protein sequence ID" value="MFC0534035.1"/>
    <property type="molecule type" value="Genomic_DNA"/>
</dbReference>
<keyword evidence="7" id="KW-1185">Reference proteome</keyword>
<keyword evidence="3" id="KW-0274">FAD</keyword>
<accession>A0ABV6MH35</accession>
<dbReference type="Gene3D" id="3.90.700.10">
    <property type="entry name" value="Succinate dehydrogenase/fumarate reductase flavoprotein, catalytic domain"/>
    <property type="match status" value="1"/>
</dbReference>
<evidence type="ECO:0000256" key="4">
    <source>
        <dbReference type="ARBA" id="ARBA00023002"/>
    </source>
</evidence>
<organism evidence="6 7">
    <name type="scientific">Phytohabitans kaempferiae</name>
    <dbReference type="NCBI Taxonomy" id="1620943"/>
    <lineage>
        <taxon>Bacteria</taxon>
        <taxon>Bacillati</taxon>
        <taxon>Actinomycetota</taxon>
        <taxon>Actinomycetes</taxon>
        <taxon>Micromonosporales</taxon>
        <taxon>Micromonosporaceae</taxon>
    </lineage>
</organism>
<evidence type="ECO:0000313" key="6">
    <source>
        <dbReference type="EMBL" id="MFC0534035.1"/>
    </source>
</evidence>
<protein>
    <submittedName>
        <fullName evidence="6">FAD-dependent oxidoreductase</fullName>
    </submittedName>
</protein>
<keyword evidence="2" id="KW-0285">Flavoprotein</keyword>
<name>A0ABV6MH35_9ACTN</name>
<comment type="cofactor">
    <cofactor evidence="1">
        <name>FAD</name>
        <dbReference type="ChEBI" id="CHEBI:57692"/>
    </cofactor>
</comment>
<feature type="domain" description="FAD-dependent oxidoreductase 2 FAD-binding" evidence="5">
    <location>
        <begin position="3"/>
        <end position="55"/>
    </location>
</feature>
<dbReference type="PRINTS" id="PR00411">
    <property type="entry name" value="PNDRDTASEI"/>
</dbReference>
<dbReference type="Pfam" id="PF00890">
    <property type="entry name" value="FAD_binding_2"/>
    <property type="match status" value="2"/>
</dbReference>
<evidence type="ECO:0000256" key="1">
    <source>
        <dbReference type="ARBA" id="ARBA00001974"/>
    </source>
</evidence>
<dbReference type="InterPro" id="IPR003953">
    <property type="entry name" value="FAD-dep_OxRdtase_2_FAD-bd"/>
</dbReference>
<gene>
    <name evidence="6" type="ORF">ACFFIA_41210</name>
</gene>
<sequence length="464" mass="47116">MTDVIVCGGGVAGLAAAVRAATAGADTLVLEKAPRLGGSALLSNGTLWTFADPERAARLMPGADHLLQETVIAEAAATLDWIAGLGVPLGATVDMVHGTGRSVDPAGLVDLLRARLLGLGGRIELRTPLRTLTPDPTAGASPRAGFTVNGEWNAPAVVLATGGFQGNPELLTRYGIAPDHVYLRASPWSTGDGLLAALALGAATTAGLDGFYGHAMLAALAAAAPQDMSASSAAFGPREFREVSQYFGPLSYAVGLDGRRFTDESAGTGEESLNEALARRPGGRGYYLGDARVLATDALPGRLATRTIVERAAAKGAAVTAPTLDSLAAALADHGVPAAALLDTVHAVNRAGATGGWGDLYPPRARHRYGLTEPPFFAVAVKASLTFTTGGVAVDHEQRVLDRAASTSPIGTLVTDPADVDPVPIPGLYAAGCDVGGLSHAGYFGGLLPALVTGRRAGTNAART</sequence>
<comment type="caution">
    <text evidence="6">The sequence shown here is derived from an EMBL/GenBank/DDBJ whole genome shotgun (WGS) entry which is preliminary data.</text>
</comment>
<dbReference type="InterPro" id="IPR027477">
    <property type="entry name" value="Succ_DH/fumarate_Rdtase_cat_sf"/>
</dbReference>
<dbReference type="PANTHER" id="PTHR43400:SF7">
    <property type="entry name" value="FAD-DEPENDENT OXIDOREDUCTASE 2 FAD BINDING DOMAIN-CONTAINING PROTEIN"/>
    <property type="match status" value="1"/>
</dbReference>